<dbReference type="EMBL" id="PPED02000002">
    <property type="protein sequence ID" value="PWN69868.1"/>
    <property type="molecule type" value="Genomic_DNA"/>
</dbReference>
<comment type="caution">
    <text evidence="1">The sequence shown here is derived from an EMBL/GenBank/DDBJ whole genome shotgun (WGS) entry which is preliminary data.</text>
</comment>
<keyword evidence="2" id="KW-1185">Reference proteome</keyword>
<protein>
    <submittedName>
        <fullName evidence="1">Uncharacterized protein</fullName>
    </submittedName>
</protein>
<organism evidence="1 2">
    <name type="scientific">Chryseobacterium phosphatilyticum</name>
    <dbReference type="NCBI Taxonomy" id="475075"/>
    <lineage>
        <taxon>Bacteria</taxon>
        <taxon>Pseudomonadati</taxon>
        <taxon>Bacteroidota</taxon>
        <taxon>Flavobacteriia</taxon>
        <taxon>Flavobacteriales</taxon>
        <taxon>Weeksellaceae</taxon>
        <taxon>Chryseobacterium group</taxon>
        <taxon>Chryseobacterium</taxon>
    </lineage>
</organism>
<name>A0A316XER5_9FLAO</name>
<evidence type="ECO:0000313" key="1">
    <source>
        <dbReference type="EMBL" id="PWN69868.1"/>
    </source>
</evidence>
<dbReference type="AlphaFoldDB" id="A0A316XER5"/>
<reference evidence="1 2" key="1">
    <citation type="submission" date="2018-04" db="EMBL/GenBank/DDBJ databases">
        <title>Draft Genome Sequence of Phosphate-Solubilizing Chryseobacterium sp. ISE14 that is a Biocontrol and Plant Growth-Promoting Rhizobacterium Isolated from Cucumber.</title>
        <authorList>
            <person name="Jeong J.-J."/>
            <person name="Sang M.K."/>
            <person name="Choi I.-G."/>
            <person name="Kim K.D."/>
        </authorList>
    </citation>
    <scope>NUCLEOTIDE SEQUENCE [LARGE SCALE GENOMIC DNA]</scope>
    <source>
        <strain evidence="1 2">ISE14</strain>
    </source>
</reference>
<dbReference type="Proteomes" id="UP000236594">
    <property type="component" value="Unassembled WGS sequence"/>
</dbReference>
<gene>
    <name evidence="1" type="ORF">C1631_007565</name>
</gene>
<sequence length="60" mass="6957">MLMNGERSTGKYYIFDNLTCCNLRDSKICCNQKLMVLVDAQLGIGFLQNDIVKFEYENNQ</sequence>
<accession>A0A316XER5</accession>
<evidence type="ECO:0000313" key="2">
    <source>
        <dbReference type="Proteomes" id="UP000236594"/>
    </source>
</evidence>
<proteinExistence type="predicted"/>